<protein>
    <submittedName>
        <fullName evidence="2">Uncharacterized protein</fullName>
    </submittedName>
</protein>
<dbReference type="EMBL" id="JBHXCV010000001">
    <property type="protein sequence ID" value="MFD6791809.1"/>
    <property type="molecule type" value="Genomic_DNA"/>
</dbReference>
<evidence type="ECO:0000313" key="2">
    <source>
        <dbReference type="EMBL" id="MFD6791809.1"/>
    </source>
</evidence>
<organism evidence="2 3">
    <name type="scientific">Prauserella salsuginis</name>
    <dbReference type="NCBI Taxonomy" id="387889"/>
    <lineage>
        <taxon>Bacteria</taxon>
        <taxon>Bacillati</taxon>
        <taxon>Actinomycetota</taxon>
        <taxon>Actinomycetes</taxon>
        <taxon>Pseudonocardiales</taxon>
        <taxon>Pseudonocardiaceae</taxon>
        <taxon>Prauserella</taxon>
        <taxon>Prauserella salsuginis group</taxon>
    </lineage>
</organism>
<name>A0ABW6FW07_9PSEU</name>
<accession>A0ABW6FW07</accession>
<dbReference type="RefSeq" id="WP_258936523.1">
    <property type="nucleotide sequence ID" value="NZ_JANBBF010000009.1"/>
</dbReference>
<feature type="compositionally biased region" description="Polar residues" evidence="1">
    <location>
        <begin position="22"/>
        <end position="49"/>
    </location>
</feature>
<dbReference type="Proteomes" id="UP001598673">
    <property type="component" value="Unassembled WGS sequence"/>
</dbReference>
<reference evidence="2 3" key="1">
    <citation type="submission" date="2024-09" db="EMBL/GenBank/DDBJ databases">
        <title>The Natural Products Discovery Center: Release of the First 8490 Sequenced Strains for Exploring Actinobacteria Biosynthetic Diversity.</title>
        <authorList>
            <person name="Kalkreuter E."/>
            <person name="Kautsar S.A."/>
            <person name="Yang D."/>
            <person name="Bader C.D."/>
            <person name="Teijaro C.N."/>
            <person name="Fluegel L."/>
            <person name="Davis C.M."/>
            <person name="Simpson J.R."/>
            <person name="Lauterbach L."/>
            <person name="Steele A.D."/>
            <person name="Gui C."/>
            <person name="Meng S."/>
            <person name="Li G."/>
            <person name="Viehrig K."/>
            <person name="Ye F."/>
            <person name="Su P."/>
            <person name="Kiefer A.F."/>
            <person name="Nichols A."/>
            <person name="Cepeda A.J."/>
            <person name="Yan W."/>
            <person name="Fan B."/>
            <person name="Jiang Y."/>
            <person name="Adhikari A."/>
            <person name="Zheng C.-J."/>
            <person name="Schuster L."/>
            <person name="Cowan T.M."/>
            <person name="Smanski M.J."/>
            <person name="Chevrette M.G."/>
            <person name="De Carvalho L.P.S."/>
            <person name="Shen B."/>
        </authorList>
    </citation>
    <scope>NUCLEOTIDE SEQUENCE [LARGE SCALE GENOMIC DNA]</scope>
    <source>
        <strain evidence="2 3">NPDC060353</strain>
    </source>
</reference>
<proteinExistence type="predicted"/>
<sequence>MKPPVSAVGEATATQPAHEAKNSPSTNGTAPTCAHSSTPKHANTASAPTASCFTESIRRDLAEKTDEHGQRVLTTHSRGLLDAVEQLEHLLDCLTGD</sequence>
<gene>
    <name evidence="2" type="ORF">ACFWGY_00545</name>
</gene>
<keyword evidence="3" id="KW-1185">Reference proteome</keyword>
<evidence type="ECO:0000313" key="3">
    <source>
        <dbReference type="Proteomes" id="UP001598673"/>
    </source>
</evidence>
<evidence type="ECO:0000256" key="1">
    <source>
        <dbReference type="SAM" id="MobiDB-lite"/>
    </source>
</evidence>
<feature type="region of interest" description="Disordered" evidence="1">
    <location>
        <begin position="1"/>
        <end position="49"/>
    </location>
</feature>
<comment type="caution">
    <text evidence="2">The sequence shown here is derived from an EMBL/GenBank/DDBJ whole genome shotgun (WGS) entry which is preliminary data.</text>
</comment>